<evidence type="ECO:0000313" key="6">
    <source>
        <dbReference type="Proteomes" id="UP001289374"/>
    </source>
</evidence>
<dbReference type="EMBL" id="JACGWL010000008">
    <property type="protein sequence ID" value="KAK4397091.1"/>
    <property type="molecule type" value="Genomic_DNA"/>
</dbReference>
<reference evidence="5" key="1">
    <citation type="submission" date="2020-06" db="EMBL/GenBank/DDBJ databases">
        <authorList>
            <person name="Li T."/>
            <person name="Hu X."/>
            <person name="Zhang T."/>
            <person name="Song X."/>
            <person name="Zhang H."/>
            <person name="Dai N."/>
            <person name="Sheng W."/>
            <person name="Hou X."/>
            <person name="Wei L."/>
        </authorList>
    </citation>
    <scope>NUCLEOTIDE SEQUENCE</scope>
    <source>
        <strain evidence="5">K16</strain>
        <tissue evidence="5">Leaf</tissue>
    </source>
</reference>
<evidence type="ECO:0000256" key="2">
    <source>
        <dbReference type="ARBA" id="ARBA00022475"/>
    </source>
</evidence>
<keyword evidence="5" id="KW-0808">Transferase</keyword>
<dbReference type="PROSITE" id="PS00108">
    <property type="entry name" value="PROTEIN_KINASE_ST"/>
    <property type="match status" value="1"/>
</dbReference>
<dbReference type="InterPro" id="IPR000719">
    <property type="entry name" value="Prot_kinase_dom"/>
</dbReference>
<proteinExistence type="predicted"/>
<feature type="domain" description="Protein kinase" evidence="4">
    <location>
        <begin position="1"/>
        <end position="186"/>
    </location>
</feature>
<dbReference type="InterPro" id="IPR008271">
    <property type="entry name" value="Ser/Thr_kinase_AS"/>
</dbReference>
<evidence type="ECO:0000256" key="3">
    <source>
        <dbReference type="SAM" id="MobiDB-lite"/>
    </source>
</evidence>
<comment type="subcellular location">
    <subcellularLocation>
        <location evidence="1">Cell membrane</location>
    </subcellularLocation>
</comment>
<evidence type="ECO:0000313" key="5">
    <source>
        <dbReference type="EMBL" id="KAK4397091.1"/>
    </source>
</evidence>
<dbReference type="InterPro" id="IPR001245">
    <property type="entry name" value="Ser-Thr/Tyr_kinase_cat_dom"/>
</dbReference>
<organism evidence="5 6">
    <name type="scientific">Sesamum angolense</name>
    <dbReference type="NCBI Taxonomy" id="2727404"/>
    <lineage>
        <taxon>Eukaryota</taxon>
        <taxon>Viridiplantae</taxon>
        <taxon>Streptophyta</taxon>
        <taxon>Embryophyta</taxon>
        <taxon>Tracheophyta</taxon>
        <taxon>Spermatophyta</taxon>
        <taxon>Magnoliopsida</taxon>
        <taxon>eudicotyledons</taxon>
        <taxon>Gunneridae</taxon>
        <taxon>Pentapetalae</taxon>
        <taxon>asterids</taxon>
        <taxon>lamiids</taxon>
        <taxon>Lamiales</taxon>
        <taxon>Pedaliaceae</taxon>
        <taxon>Sesamum</taxon>
    </lineage>
</organism>
<dbReference type="Pfam" id="PF07714">
    <property type="entry name" value="PK_Tyr_Ser-Thr"/>
    <property type="match status" value="1"/>
</dbReference>
<name>A0AAE1WPE3_9LAMI</name>
<dbReference type="AlphaFoldDB" id="A0AAE1WPE3"/>
<reference evidence="5" key="2">
    <citation type="journal article" date="2024" name="Plant">
        <title>Genomic evolution and insights into agronomic trait innovations of Sesamum species.</title>
        <authorList>
            <person name="Miao H."/>
            <person name="Wang L."/>
            <person name="Qu L."/>
            <person name="Liu H."/>
            <person name="Sun Y."/>
            <person name="Le M."/>
            <person name="Wang Q."/>
            <person name="Wei S."/>
            <person name="Zheng Y."/>
            <person name="Lin W."/>
            <person name="Duan Y."/>
            <person name="Cao H."/>
            <person name="Xiong S."/>
            <person name="Wang X."/>
            <person name="Wei L."/>
            <person name="Li C."/>
            <person name="Ma Q."/>
            <person name="Ju M."/>
            <person name="Zhao R."/>
            <person name="Li G."/>
            <person name="Mu C."/>
            <person name="Tian Q."/>
            <person name="Mei H."/>
            <person name="Zhang T."/>
            <person name="Gao T."/>
            <person name="Zhang H."/>
        </authorList>
    </citation>
    <scope>NUCLEOTIDE SEQUENCE</scope>
    <source>
        <strain evidence="5">K16</strain>
    </source>
</reference>
<evidence type="ECO:0000259" key="4">
    <source>
        <dbReference type="PROSITE" id="PS50011"/>
    </source>
</evidence>
<dbReference type="InterPro" id="IPR050823">
    <property type="entry name" value="Plant_Ser_Thr_Prot_Kinase"/>
</dbReference>
<dbReference type="GO" id="GO:0005886">
    <property type="term" value="C:plasma membrane"/>
    <property type="evidence" value="ECO:0007669"/>
    <property type="project" value="UniProtKB-SubCell"/>
</dbReference>
<dbReference type="GO" id="GO:0005524">
    <property type="term" value="F:ATP binding"/>
    <property type="evidence" value="ECO:0007669"/>
    <property type="project" value="InterPro"/>
</dbReference>
<protein>
    <submittedName>
        <fullName evidence="5">Serine/threonine-protein kinase PBL19</fullName>
    </submittedName>
</protein>
<dbReference type="Proteomes" id="UP001289374">
    <property type="component" value="Unassembled WGS sequence"/>
</dbReference>
<sequence>MGSRSAVSWCCRTSKSRQTHWILCCGRRERLQIVLGAAQGLAYLHEELEIQVIYRDFKSSNVLLDDDFKPKLSDFGLAREGPTAGHTHVSTASDVWSFGVVLYEILTGRRSLERDRPRSEQKLLEWIKQYPADSRKFAMIMDPRLENKYSLNAARKIAKLADSCLVKSAKDRPKMSKVVETLKQIVQVSGTASPPTKFVEDGEDKMTDEKPAKQMGSSESAKRRMAHLAKISEHVGGVSRRRFMIMQRAKYLGRDSTEGHWSRGVRARASAVTSEVETFGLCDY</sequence>
<gene>
    <name evidence="5" type="ORF">Sango_1545700</name>
</gene>
<keyword evidence="6" id="KW-1185">Reference proteome</keyword>
<dbReference type="PANTHER" id="PTHR45621">
    <property type="entry name" value="OS01G0588500 PROTEIN-RELATED"/>
    <property type="match status" value="1"/>
</dbReference>
<accession>A0AAE1WPE3</accession>
<dbReference type="InterPro" id="IPR011009">
    <property type="entry name" value="Kinase-like_dom_sf"/>
</dbReference>
<keyword evidence="2" id="KW-1003">Cell membrane</keyword>
<keyword evidence="5" id="KW-0418">Kinase</keyword>
<comment type="caution">
    <text evidence="5">The sequence shown here is derived from an EMBL/GenBank/DDBJ whole genome shotgun (WGS) entry which is preliminary data.</text>
</comment>
<dbReference type="GO" id="GO:0004672">
    <property type="term" value="F:protein kinase activity"/>
    <property type="evidence" value="ECO:0007669"/>
    <property type="project" value="InterPro"/>
</dbReference>
<feature type="compositionally biased region" description="Basic and acidic residues" evidence="3">
    <location>
        <begin position="198"/>
        <end position="212"/>
    </location>
</feature>
<dbReference type="SUPFAM" id="SSF56112">
    <property type="entry name" value="Protein kinase-like (PK-like)"/>
    <property type="match status" value="1"/>
</dbReference>
<dbReference type="Pfam" id="PF00069">
    <property type="entry name" value="Pkinase"/>
    <property type="match status" value="1"/>
</dbReference>
<dbReference type="Gene3D" id="1.10.510.10">
    <property type="entry name" value="Transferase(Phosphotransferase) domain 1"/>
    <property type="match status" value="2"/>
</dbReference>
<evidence type="ECO:0000256" key="1">
    <source>
        <dbReference type="ARBA" id="ARBA00004236"/>
    </source>
</evidence>
<feature type="region of interest" description="Disordered" evidence="3">
    <location>
        <begin position="193"/>
        <end position="220"/>
    </location>
</feature>
<dbReference type="PROSITE" id="PS50011">
    <property type="entry name" value="PROTEIN_KINASE_DOM"/>
    <property type="match status" value="1"/>
</dbReference>
<keyword evidence="2" id="KW-0472">Membrane</keyword>